<reference evidence="1 2" key="1">
    <citation type="journal article" date="2022" name="Allergy">
        <title>Genome assembly and annotation of Periplaneta americana reveal a comprehensive cockroach allergen profile.</title>
        <authorList>
            <person name="Wang L."/>
            <person name="Xiong Q."/>
            <person name="Saelim N."/>
            <person name="Wang L."/>
            <person name="Nong W."/>
            <person name="Wan A.T."/>
            <person name="Shi M."/>
            <person name="Liu X."/>
            <person name="Cao Q."/>
            <person name="Hui J.H.L."/>
            <person name="Sookrung N."/>
            <person name="Leung T.F."/>
            <person name="Tungtrongchitr A."/>
            <person name="Tsui S.K.W."/>
        </authorList>
    </citation>
    <scope>NUCLEOTIDE SEQUENCE [LARGE SCALE GENOMIC DNA]</scope>
    <source>
        <strain evidence="1">PWHHKU_190912</strain>
    </source>
</reference>
<sequence>MGNTSWPLSSSSSVTRIRIGYDKNNANLARQCEWAERQGEPCWMRTTRIVSFAMLGCAYIVTSKYNDRANICNNDKKAKKGNIEGGGFDPVLWIEFGVAQWSERWLQVYQEDMADVVPGSAYRWHLSAGSAHIQRSHRGFDKRTVVTSAECRQMAPWVDFGTQPPAKLAITRIRDEFEVNGTVHDVLKGRCGRKRSSTDNESVDAVMQAFAESPKNSMRQMFSKLSRATVSSSQASCIGLEPRNPLWFKFSCGRNILMKFRPGMRPVPNQHRDEFGRLTVTREIRLREQAIMAEGSSWLDDRSPLQRDVDVRLGASLSMCSL</sequence>
<name>A0ABQ8SN32_PERAM</name>
<dbReference type="Proteomes" id="UP001148838">
    <property type="component" value="Unassembled WGS sequence"/>
</dbReference>
<evidence type="ECO:0000313" key="2">
    <source>
        <dbReference type="Proteomes" id="UP001148838"/>
    </source>
</evidence>
<protein>
    <submittedName>
        <fullName evidence="1">Uncharacterized protein</fullName>
    </submittedName>
</protein>
<proteinExistence type="predicted"/>
<evidence type="ECO:0000313" key="1">
    <source>
        <dbReference type="EMBL" id="KAJ4435244.1"/>
    </source>
</evidence>
<dbReference type="EMBL" id="JAJSOF020000025">
    <property type="protein sequence ID" value="KAJ4435244.1"/>
    <property type="molecule type" value="Genomic_DNA"/>
</dbReference>
<gene>
    <name evidence="1" type="ORF">ANN_23822</name>
</gene>
<organism evidence="1 2">
    <name type="scientific">Periplaneta americana</name>
    <name type="common">American cockroach</name>
    <name type="synonym">Blatta americana</name>
    <dbReference type="NCBI Taxonomy" id="6978"/>
    <lineage>
        <taxon>Eukaryota</taxon>
        <taxon>Metazoa</taxon>
        <taxon>Ecdysozoa</taxon>
        <taxon>Arthropoda</taxon>
        <taxon>Hexapoda</taxon>
        <taxon>Insecta</taxon>
        <taxon>Pterygota</taxon>
        <taxon>Neoptera</taxon>
        <taxon>Polyneoptera</taxon>
        <taxon>Dictyoptera</taxon>
        <taxon>Blattodea</taxon>
        <taxon>Blattoidea</taxon>
        <taxon>Blattidae</taxon>
        <taxon>Blattinae</taxon>
        <taxon>Periplaneta</taxon>
    </lineage>
</organism>
<keyword evidence="2" id="KW-1185">Reference proteome</keyword>
<accession>A0ABQ8SN32</accession>
<comment type="caution">
    <text evidence="1">The sequence shown here is derived from an EMBL/GenBank/DDBJ whole genome shotgun (WGS) entry which is preliminary data.</text>
</comment>